<keyword evidence="8" id="KW-1185">Reference proteome</keyword>
<comment type="subcellular location">
    <subcellularLocation>
        <location evidence="1">Cell inner membrane</location>
        <topology evidence="1">Peripheral membrane protein</topology>
    </subcellularLocation>
</comment>
<evidence type="ECO:0000256" key="5">
    <source>
        <dbReference type="ARBA" id="ARBA00022840"/>
    </source>
</evidence>
<keyword evidence="5" id="KW-0067">ATP-binding</keyword>
<dbReference type="Proteomes" id="UP000254764">
    <property type="component" value="Unassembled WGS sequence"/>
</dbReference>
<keyword evidence="4" id="KW-0547">Nucleotide-binding</keyword>
<dbReference type="NCBIfam" id="TIGR01727">
    <property type="entry name" value="oligo_HPY"/>
    <property type="match status" value="1"/>
</dbReference>
<evidence type="ECO:0000313" key="7">
    <source>
        <dbReference type="EMBL" id="SSC67258.1"/>
    </source>
</evidence>
<dbReference type="AlphaFoldDB" id="A0A376AHJ8"/>
<evidence type="ECO:0000256" key="2">
    <source>
        <dbReference type="ARBA" id="ARBA00005417"/>
    </source>
</evidence>
<proteinExistence type="inferred from homology"/>
<name>A0A376AHJ8_9HYPH</name>
<dbReference type="InterPro" id="IPR027417">
    <property type="entry name" value="P-loop_NTPase"/>
</dbReference>
<dbReference type="GO" id="GO:0015833">
    <property type="term" value="P:peptide transport"/>
    <property type="evidence" value="ECO:0007669"/>
    <property type="project" value="InterPro"/>
</dbReference>
<reference evidence="8" key="1">
    <citation type="submission" date="2018-07" db="EMBL/GenBank/DDBJ databases">
        <authorList>
            <person name="Peiro R."/>
            <person name="Begona"/>
            <person name="Cbmso G."/>
            <person name="Lopez M."/>
            <person name="Gonzalez S."/>
        </authorList>
    </citation>
    <scope>NUCLEOTIDE SEQUENCE [LARGE SCALE GENOMIC DNA]</scope>
</reference>
<evidence type="ECO:0000256" key="1">
    <source>
        <dbReference type="ARBA" id="ARBA00004417"/>
    </source>
</evidence>
<dbReference type="PROSITE" id="PS50893">
    <property type="entry name" value="ABC_TRANSPORTER_2"/>
    <property type="match status" value="1"/>
</dbReference>
<keyword evidence="3" id="KW-0813">Transport</keyword>
<gene>
    <name evidence="7" type="ORF">RHIZ70_2966</name>
</gene>
<dbReference type="InterPro" id="IPR017871">
    <property type="entry name" value="ABC_transporter-like_CS"/>
</dbReference>
<organism evidence="7 8">
    <name type="scientific">Ciceribacter selenitireducens ATCC BAA-1503</name>
    <dbReference type="NCBI Taxonomy" id="1336235"/>
    <lineage>
        <taxon>Bacteria</taxon>
        <taxon>Pseudomonadati</taxon>
        <taxon>Pseudomonadota</taxon>
        <taxon>Alphaproteobacteria</taxon>
        <taxon>Hyphomicrobiales</taxon>
        <taxon>Rhizobiaceae</taxon>
        <taxon>Ciceribacter</taxon>
    </lineage>
</organism>
<dbReference type="PANTHER" id="PTHR43776:SF7">
    <property type="entry name" value="D,D-DIPEPTIDE TRANSPORT ATP-BINDING PROTEIN DDPF-RELATED"/>
    <property type="match status" value="1"/>
</dbReference>
<dbReference type="Pfam" id="PF08352">
    <property type="entry name" value="oligo_HPY"/>
    <property type="match status" value="1"/>
</dbReference>
<dbReference type="GO" id="GO:0055085">
    <property type="term" value="P:transmembrane transport"/>
    <property type="evidence" value="ECO:0007669"/>
    <property type="project" value="UniProtKB-ARBA"/>
</dbReference>
<dbReference type="EMBL" id="UEYP01000003">
    <property type="protein sequence ID" value="SSC67258.1"/>
    <property type="molecule type" value="Genomic_DNA"/>
</dbReference>
<dbReference type="GO" id="GO:0005524">
    <property type="term" value="F:ATP binding"/>
    <property type="evidence" value="ECO:0007669"/>
    <property type="project" value="UniProtKB-KW"/>
</dbReference>
<feature type="domain" description="ABC transporter" evidence="6">
    <location>
        <begin position="9"/>
        <end position="258"/>
    </location>
</feature>
<dbReference type="InterPro" id="IPR003593">
    <property type="entry name" value="AAA+_ATPase"/>
</dbReference>
<dbReference type="CDD" id="cd03257">
    <property type="entry name" value="ABC_NikE_OppD_transporters"/>
    <property type="match status" value="1"/>
</dbReference>
<dbReference type="Pfam" id="PF00005">
    <property type="entry name" value="ABC_tran"/>
    <property type="match status" value="1"/>
</dbReference>
<dbReference type="SUPFAM" id="SSF52540">
    <property type="entry name" value="P-loop containing nucleoside triphosphate hydrolases"/>
    <property type="match status" value="1"/>
</dbReference>
<dbReference type="GO" id="GO:0005886">
    <property type="term" value="C:plasma membrane"/>
    <property type="evidence" value="ECO:0007669"/>
    <property type="project" value="UniProtKB-SubCell"/>
</dbReference>
<comment type="similarity">
    <text evidence="2">Belongs to the ABC transporter superfamily.</text>
</comment>
<dbReference type="SMART" id="SM00382">
    <property type="entry name" value="AAA"/>
    <property type="match status" value="1"/>
</dbReference>
<protein>
    <recommendedName>
        <fullName evidence="6">ABC transporter domain-containing protein</fullName>
    </recommendedName>
</protein>
<dbReference type="STRING" id="1336235.GCA_000518785_04109"/>
<dbReference type="FunFam" id="3.40.50.300:FF:000016">
    <property type="entry name" value="Oligopeptide ABC transporter ATP-binding component"/>
    <property type="match status" value="1"/>
</dbReference>
<dbReference type="PROSITE" id="PS00211">
    <property type="entry name" value="ABC_TRANSPORTER_1"/>
    <property type="match status" value="1"/>
</dbReference>
<dbReference type="GO" id="GO:0016887">
    <property type="term" value="F:ATP hydrolysis activity"/>
    <property type="evidence" value="ECO:0007669"/>
    <property type="project" value="InterPro"/>
</dbReference>
<evidence type="ECO:0000256" key="3">
    <source>
        <dbReference type="ARBA" id="ARBA00022448"/>
    </source>
</evidence>
<dbReference type="InterPro" id="IPR003439">
    <property type="entry name" value="ABC_transporter-like_ATP-bd"/>
</dbReference>
<dbReference type="InterPro" id="IPR013563">
    <property type="entry name" value="Oligopep_ABC_C"/>
</dbReference>
<dbReference type="InterPro" id="IPR050319">
    <property type="entry name" value="ABC_transp_ATP-bind"/>
</dbReference>
<sequence>MQAMTRPLLDIRALTRDYASHSLFGAPHHTRALDDVSLAVDAGEIFGVVGESGCGKSTLARLVMALDRPTTGHVIFDGDDLFLLPPKDLMRKRENFQMVFQDPFGSLDPRQKVGRIVAEPLHVLARKPGRAEIKDRVVDMLESVGLKAEHAERHPHEFSGGQRQRIAIARALITEPKLVVADEAVSALDLSVQAQVLNLLMDLREKRGVTFLFISHNLAVVDCIADRVGVMYRGRLVETGPAHAVFEEPLHPYAKALADAEPSIERFGRPQPTERAPPPAPLAETGGCAFRSRCPLAIARCAHERPELRTIVPGRQAACHRAEDMAARPRSAD</sequence>
<dbReference type="PANTHER" id="PTHR43776">
    <property type="entry name" value="TRANSPORT ATP-BINDING PROTEIN"/>
    <property type="match status" value="1"/>
</dbReference>
<accession>A0A376AHJ8</accession>
<evidence type="ECO:0000259" key="6">
    <source>
        <dbReference type="PROSITE" id="PS50893"/>
    </source>
</evidence>
<dbReference type="Gene3D" id="3.40.50.300">
    <property type="entry name" value="P-loop containing nucleotide triphosphate hydrolases"/>
    <property type="match status" value="1"/>
</dbReference>
<evidence type="ECO:0000256" key="4">
    <source>
        <dbReference type="ARBA" id="ARBA00022741"/>
    </source>
</evidence>
<evidence type="ECO:0000313" key="8">
    <source>
        <dbReference type="Proteomes" id="UP000254764"/>
    </source>
</evidence>